<gene>
    <name evidence="5" type="ORF">Ga0061068_10580</name>
</gene>
<feature type="region of interest" description="Disordered" evidence="3">
    <location>
        <begin position="1"/>
        <end position="20"/>
    </location>
</feature>
<protein>
    <submittedName>
        <fullName evidence="5">Poly(3-hydroxyalkanoate) synthetase</fullName>
    </submittedName>
</protein>
<dbReference type="AlphaFoldDB" id="A0A0K6IV39"/>
<dbReference type="EMBL" id="CYHH01000005">
    <property type="protein sequence ID" value="CUB07177.1"/>
    <property type="molecule type" value="Genomic_DNA"/>
</dbReference>
<feature type="domain" description="Poly-beta-hydroxybutyrate polymerase N-terminal" evidence="4">
    <location>
        <begin position="100"/>
        <end position="267"/>
    </location>
</feature>
<sequence>MARSRARNPRQEPREEVERRIEEMPEQVAEIVHRAMEGSFDPLGNIAPILHAQVLWALHPVALWSKEIELGKRNVALMRYVAQRLSGQPAEPPFVPEPYDIRWDHPVWTESVWWSTLQQGYLGWGQSLVEMVRQTPAIDERERRRAVFWTGEFVNALAPTNFFWTNPKARELAAKTWGLSLFEGFKNFFADLAAGQVRMTRPDDFHVGVNLATTPGDVVHRNGLVEIIRYAPTRPQVHRRPVVIVPPWINKFYVLDLTPDKSLVKYLCDQGFEVFIISWKNPTREMANTTFDDYLMQGVDVLVETARSITGADKVNAVGYCIGGTALASYLAVMNRKLGADACPVADATFFTTLVDFSAPGDIEVFIDPATVDFLCRKMQLDGYLRGEDMAEAFRLLRSNSLIWRYIVHGWLYGEEPEPFDVLYWNMDPTRMPAKMHCWYLREFYLNNRLIQPDALTLAGVPVDLRQIVQPVYAVGTEDDHIAPWQQTFKLMRHVRGPRRYVLSSSGHILGIVNPPKNPPKRKYWVSDLTDSVPRADSWLKSASEHPNSWWEDWVAWLRPQAGELVAPKDPASVPSLGKAPGSYVLER</sequence>
<dbReference type="PANTHER" id="PTHR36837:SF5">
    <property type="entry name" value="POLY-3-HYDROXYBUTYRATE SYNTHASE"/>
    <property type="match status" value="1"/>
</dbReference>
<accession>A0A0K6IV39</accession>
<dbReference type="InterPro" id="IPR029058">
    <property type="entry name" value="AB_hydrolase_fold"/>
</dbReference>
<name>A0A0K6IV39_9PROT</name>
<dbReference type="InterPro" id="IPR051321">
    <property type="entry name" value="PHA/PHB_synthase"/>
</dbReference>
<dbReference type="RefSeq" id="WP_198289022.1">
    <property type="nucleotide sequence ID" value="NZ_CYHH01000005.1"/>
</dbReference>
<feature type="region of interest" description="Disordered" evidence="3">
    <location>
        <begin position="567"/>
        <end position="588"/>
    </location>
</feature>
<dbReference type="InterPro" id="IPR010941">
    <property type="entry name" value="PhaC_N"/>
</dbReference>
<dbReference type="PANTHER" id="PTHR36837">
    <property type="entry name" value="POLY(3-HYDROXYALKANOATE) POLYMERASE SUBUNIT PHAC"/>
    <property type="match status" value="1"/>
</dbReference>
<dbReference type="SUPFAM" id="SSF53474">
    <property type="entry name" value="alpha/beta-Hydrolases"/>
    <property type="match status" value="1"/>
</dbReference>
<dbReference type="GO" id="GO:0042619">
    <property type="term" value="P:poly-hydroxybutyrate biosynthetic process"/>
    <property type="evidence" value="ECO:0007669"/>
    <property type="project" value="InterPro"/>
</dbReference>
<evidence type="ECO:0000256" key="1">
    <source>
        <dbReference type="ARBA" id="ARBA00022679"/>
    </source>
</evidence>
<dbReference type="Proteomes" id="UP000182108">
    <property type="component" value="Unassembled WGS sequence"/>
</dbReference>
<reference evidence="6" key="1">
    <citation type="submission" date="2015-08" db="EMBL/GenBank/DDBJ databases">
        <authorList>
            <person name="Babu N.S."/>
            <person name="Beckwith C.J."/>
            <person name="Beseler K.G."/>
            <person name="Brison A."/>
            <person name="Carone J.V."/>
            <person name="Caskin T.P."/>
            <person name="Diamond M."/>
            <person name="Durham M.E."/>
            <person name="Foxe J.M."/>
            <person name="Go M."/>
            <person name="Henderson B.A."/>
            <person name="Jones I.B."/>
            <person name="McGettigan J.A."/>
            <person name="Micheletti S.J."/>
            <person name="Nasrallah M.E."/>
            <person name="Ortiz D."/>
            <person name="Piller C.R."/>
            <person name="Privatt S.R."/>
            <person name="Schneider S.L."/>
            <person name="Sharp S."/>
            <person name="Smith T.C."/>
            <person name="Stanton J.D."/>
            <person name="Ullery H.E."/>
            <person name="Wilson R.J."/>
            <person name="Serrano M.G."/>
            <person name="Buck G."/>
            <person name="Lee V."/>
            <person name="Wang Y."/>
            <person name="Carvalho R."/>
            <person name="Voegtly L."/>
            <person name="Shi R."/>
            <person name="Duckworth R."/>
            <person name="Johnson A."/>
            <person name="Loviza R."/>
            <person name="Walstead R."/>
            <person name="Shah Z."/>
            <person name="Kiflezghi M."/>
            <person name="Wade K."/>
            <person name="Ball S.L."/>
            <person name="Bradley K.W."/>
            <person name="Asai D.J."/>
            <person name="Bowman C.A."/>
            <person name="Russell D.A."/>
            <person name="Pope W.H."/>
            <person name="Jacobs-Sera D."/>
            <person name="Hendrix R.W."/>
            <person name="Hatfull G.F."/>
        </authorList>
    </citation>
    <scope>NUCLEOTIDE SEQUENCE [LARGE SCALE GENOMIC DNA]</scope>
    <source>
        <strain evidence="6">JCM 19170</strain>
    </source>
</reference>
<keyword evidence="6" id="KW-1185">Reference proteome</keyword>
<dbReference type="Pfam" id="PF07167">
    <property type="entry name" value="PhaC_N"/>
    <property type="match status" value="1"/>
</dbReference>
<dbReference type="GO" id="GO:0016746">
    <property type="term" value="F:acyltransferase activity"/>
    <property type="evidence" value="ECO:0007669"/>
    <property type="project" value="UniProtKB-KW"/>
</dbReference>
<keyword evidence="1" id="KW-0808">Transferase</keyword>
<evidence type="ECO:0000313" key="5">
    <source>
        <dbReference type="EMBL" id="CUB07177.1"/>
    </source>
</evidence>
<evidence type="ECO:0000256" key="3">
    <source>
        <dbReference type="SAM" id="MobiDB-lite"/>
    </source>
</evidence>
<organism evidence="5 6">
    <name type="scientific">Tepidiphilus thermophilus</name>
    <dbReference type="NCBI Taxonomy" id="876478"/>
    <lineage>
        <taxon>Bacteria</taxon>
        <taxon>Pseudomonadati</taxon>
        <taxon>Pseudomonadota</taxon>
        <taxon>Hydrogenophilia</taxon>
        <taxon>Hydrogenophilales</taxon>
        <taxon>Hydrogenophilaceae</taxon>
        <taxon>Tepidiphilus</taxon>
    </lineage>
</organism>
<feature type="compositionally biased region" description="Basic and acidic residues" evidence="3">
    <location>
        <begin position="9"/>
        <end position="20"/>
    </location>
</feature>
<evidence type="ECO:0000259" key="4">
    <source>
        <dbReference type="Pfam" id="PF07167"/>
    </source>
</evidence>
<evidence type="ECO:0000313" key="6">
    <source>
        <dbReference type="Proteomes" id="UP000182108"/>
    </source>
</evidence>
<dbReference type="Gene3D" id="3.40.50.1820">
    <property type="entry name" value="alpha/beta hydrolase"/>
    <property type="match status" value="1"/>
</dbReference>
<keyword evidence="2" id="KW-0012">Acyltransferase</keyword>
<evidence type="ECO:0000256" key="2">
    <source>
        <dbReference type="ARBA" id="ARBA00023315"/>
    </source>
</evidence>
<proteinExistence type="predicted"/>